<dbReference type="InterPro" id="IPR045886">
    <property type="entry name" value="ThiF/MoeB/HesA"/>
</dbReference>
<feature type="domain" description="THIF-type NAD/FAD binding fold" evidence="1">
    <location>
        <begin position="12"/>
        <end position="247"/>
    </location>
</feature>
<proteinExistence type="predicted"/>
<evidence type="ECO:0000313" key="2">
    <source>
        <dbReference type="EMBL" id="MBM6703018.1"/>
    </source>
</evidence>
<accession>A0ABS2DNT1</accession>
<comment type="caution">
    <text evidence="2">The sequence shown here is derived from an EMBL/GenBank/DDBJ whole genome shotgun (WGS) entry which is preliminary data.</text>
</comment>
<dbReference type="InterPro" id="IPR000594">
    <property type="entry name" value="ThiF_NAD_FAD-bd"/>
</dbReference>
<dbReference type="Gene3D" id="3.40.50.720">
    <property type="entry name" value="NAD(P)-binding Rossmann-like Domain"/>
    <property type="match status" value="1"/>
</dbReference>
<dbReference type="InterPro" id="IPR035985">
    <property type="entry name" value="Ubiquitin-activating_enz"/>
</dbReference>
<gene>
    <name evidence="2" type="ORF">H6A60_00625</name>
</gene>
<dbReference type="PANTHER" id="PTHR10953">
    <property type="entry name" value="UBIQUITIN-ACTIVATING ENZYME E1"/>
    <property type="match status" value="1"/>
</dbReference>
<dbReference type="SUPFAM" id="SSF69572">
    <property type="entry name" value="Activating enzymes of the ubiquitin-like proteins"/>
    <property type="match status" value="1"/>
</dbReference>
<dbReference type="Pfam" id="PF00899">
    <property type="entry name" value="ThiF"/>
    <property type="match status" value="1"/>
</dbReference>
<keyword evidence="3" id="KW-1185">Reference proteome</keyword>
<reference evidence="2 3" key="1">
    <citation type="journal article" date="2021" name="Sci. Rep.">
        <title>The distribution of antibiotic resistance genes in chicken gut microbiota commensals.</title>
        <authorList>
            <person name="Juricova H."/>
            <person name="Matiasovicova J."/>
            <person name="Kubasova T."/>
            <person name="Cejkova D."/>
            <person name="Rychlik I."/>
        </authorList>
    </citation>
    <scope>NUCLEOTIDE SEQUENCE [LARGE SCALE GENOMIC DNA]</scope>
    <source>
        <strain evidence="2 3">An829</strain>
    </source>
</reference>
<evidence type="ECO:0000313" key="3">
    <source>
        <dbReference type="Proteomes" id="UP000715095"/>
    </source>
</evidence>
<dbReference type="EMBL" id="JACJJC010000001">
    <property type="protein sequence ID" value="MBM6703018.1"/>
    <property type="molecule type" value="Genomic_DNA"/>
</dbReference>
<evidence type="ECO:0000259" key="1">
    <source>
        <dbReference type="Pfam" id="PF00899"/>
    </source>
</evidence>
<dbReference type="RefSeq" id="WP_205101408.1">
    <property type="nucleotide sequence ID" value="NZ_JACJJC010000001.1"/>
</dbReference>
<dbReference type="PANTHER" id="PTHR10953:SF102">
    <property type="entry name" value="ADENYLYLTRANSFERASE AND SULFURTRANSFERASE MOCS3"/>
    <property type="match status" value="1"/>
</dbReference>
<sequence>MLTESLRSRLIRQIGLAEMGPQRQAAIAETRFLVIGAGGIGSPALMYLAASGAVNITVADNDEVSISNLSRQLIHSADDIGVNKAENAVHALRRFNPEVRVVPVAARMSDELTLKTLMNDADVVLDCTDNLASRQLISRCALELGKPLVFGAALRFSGQVAVFDFRSPDSPCYRCLFEEDAPENDQKALDYGVFTPITGVVGLLQASEALKIAAGIGSPLVGRLLMIDLLSADFQTVRFKKRRDCPVCGKRAHG</sequence>
<organism evidence="2 3">
    <name type="scientific">Sutterella massiliensis</name>
    <dbReference type="NCBI Taxonomy" id="1816689"/>
    <lineage>
        <taxon>Bacteria</taxon>
        <taxon>Pseudomonadati</taxon>
        <taxon>Pseudomonadota</taxon>
        <taxon>Betaproteobacteria</taxon>
        <taxon>Burkholderiales</taxon>
        <taxon>Sutterellaceae</taxon>
        <taxon>Sutterella</taxon>
    </lineage>
</organism>
<protein>
    <submittedName>
        <fullName evidence="2">HesA/MoeB/ThiF family protein</fullName>
    </submittedName>
</protein>
<name>A0ABS2DNT1_9BURK</name>
<dbReference type="Proteomes" id="UP000715095">
    <property type="component" value="Unassembled WGS sequence"/>
</dbReference>
<dbReference type="CDD" id="cd00757">
    <property type="entry name" value="ThiF_MoeB_HesA_family"/>
    <property type="match status" value="1"/>
</dbReference>